<dbReference type="SUPFAM" id="SSF100950">
    <property type="entry name" value="NagB/RpiA/CoA transferase-like"/>
    <property type="match status" value="1"/>
</dbReference>
<dbReference type="InterPro" id="IPR017900">
    <property type="entry name" value="4Fe4S_Fe_S_CS"/>
</dbReference>
<evidence type="ECO:0000313" key="9">
    <source>
        <dbReference type="EMBL" id="SEJ03538.1"/>
    </source>
</evidence>
<keyword evidence="10" id="KW-1185">Reference proteome</keyword>
<organism evidence="9 10">
    <name type="scientific">Cyclobacterium xiamenense</name>
    <dbReference type="NCBI Taxonomy" id="1297121"/>
    <lineage>
        <taxon>Bacteria</taxon>
        <taxon>Pseudomonadati</taxon>
        <taxon>Bacteroidota</taxon>
        <taxon>Cytophagia</taxon>
        <taxon>Cytophagales</taxon>
        <taxon>Cyclobacteriaceae</taxon>
        <taxon>Cyclobacterium</taxon>
    </lineage>
</organism>
<dbReference type="InterPro" id="IPR037171">
    <property type="entry name" value="NagB/RpiA_transferase-like"/>
</dbReference>
<evidence type="ECO:0000256" key="2">
    <source>
        <dbReference type="ARBA" id="ARBA00022485"/>
    </source>
</evidence>
<dbReference type="Pfam" id="PF11870">
    <property type="entry name" value="LutB_C"/>
    <property type="match status" value="1"/>
</dbReference>
<evidence type="ECO:0000313" key="10">
    <source>
        <dbReference type="Proteomes" id="UP000199403"/>
    </source>
</evidence>
<accession>A0A1H6VG32</accession>
<name>A0A1H6VG32_9BACT</name>
<reference evidence="10" key="1">
    <citation type="submission" date="2016-10" db="EMBL/GenBank/DDBJ databases">
        <authorList>
            <person name="Varghese N."/>
            <person name="Submissions S."/>
        </authorList>
    </citation>
    <scope>NUCLEOTIDE SEQUENCE [LARGE SCALE GENOMIC DNA]</scope>
    <source>
        <strain evidence="10">IBRC-M 10761</strain>
    </source>
</reference>
<keyword evidence="7" id="KW-0411">Iron-sulfur</keyword>
<dbReference type="Pfam" id="PF13183">
    <property type="entry name" value="Fer4_8"/>
    <property type="match status" value="1"/>
</dbReference>
<dbReference type="STRING" id="1416801.SAMN05192553_10252"/>
<dbReference type="GO" id="GO:0006089">
    <property type="term" value="P:lactate metabolic process"/>
    <property type="evidence" value="ECO:0007669"/>
    <property type="project" value="InterPro"/>
</dbReference>
<dbReference type="EMBL" id="FNZH01000002">
    <property type="protein sequence ID" value="SEJ03538.1"/>
    <property type="molecule type" value="Genomic_DNA"/>
</dbReference>
<dbReference type="PANTHER" id="PTHR47153:SF2">
    <property type="entry name" value="LACTATE UTILIZATION PROTEIN B"/>
    <property type="match status" value="1"/>
</dbReference>
<dbReference type="GO" id="GO:0046872">
    <property type="term" value="F:metal ion binding"/>
    <property type="evidence" value="ECO:0007669"/>
    <property type="project" value="UniProtKB-KW"/>
</dbReference>
<protein>
    <submittedName>
        <fullName evidence="9">L-lactate dehydrogenase complex protein LldF</fullName>
    </submittedName>
</protein>
<dbReference type="PROSITE" id="PS51379">
    <property type="entry name" value="4FE4S_FER_2"/>
    <property type="match status" value="1"/>
</dbReference>
<feature type="domain" description="4Fe-4S ferredoxin-type" evidence="8">
    <location>
        <begin position="295"/>
        <end position="316"/>
    </location>
</feature>
<dbReference type="InterPro" id="IPR009051">
    <property type="entry name" value="Helical_ferredxn"/>
</dbReference>
<dbReference type="Proteomes" id="UP000199403">
    <property type="component" value="Unassembled WGS sequence"/>
</dbReference>
<evidence type="ECO:0000256" key="4">
    <source>
        <dbReference type="ARBA" id="ARBA00022737"/>
    </source>
</evidence>
<dbReference type="Gene3D" id="1.10.1060.10">
    <property type="entry name" value="Alpha-helical ferredoxin"/>
    <property type="match status" value="1"/>
</dbReference>
<dbReference type="InterPro" id="IPR024185">
    <property type="entry name" value="FTHF_cligase-like_sf"/>
</dbReference>
<evidence type="ECO:0000256" key="6">
    <source>
        <dbReference type="ARBA" id="ARBA00023004"/>
    </source>
</evidence>
<dbReference type="RefSeq" id="WP_092170440.1">
    <property type="nucleotide sequence ID" value="NZ_FNZH01000002.1"/>
</dbReference>
<keyword evidence="1" id="KW-0813">Transport</keyword>
<dbReference type="InterPro" id="IPR003741">
    <property type="entry name" value="LUD_dom"/>
</dbReference>
<dbReference type="AlphaFoldDB" id="A0A1H6VG32"/>
<dbReference type="Pfam" id="PF02589">
    <property type="entry name" value="LUD_dom"/>
    <property type="match status" value="1"/>
</dbReference>
<dbReference type="InterPro" id="IPR017896">
    <property type="entry name" value="4Fe4S_Fe-S-bd"/>
</dbReference>
<evidence type="ECO:0000256" key="7">
    <source>
        <dbReference type="ARBA" id="ARBA00023014"/>
    </source>
</evidence>
<keyword evidence="2" id="KW-0004">4Fe-4S</keyword>
<dbReference type="InterPro" id="IPR004452">
    <property type="entry name" value="LutB/LldF"/>
</dbReference>
<evidence type="ECO:0000256" key="1">
    <source>
        <dbReference type="ARBA" id="ARBA00022448"/>
    </source>
</evidence>
<dbReference type="PROSITE" id="PS00198">
    <property type="entry name" value="4FE4S_FER_1"/>
    <property type="match status" value="1"/>
</dbReference>
<dbReference type="Gene3D" id="3.40.50.10420">
    <property type="entry name" value="NagB/RpiA/CoA transferase-like"/>
    <property type="match status" value="1"/>
</dbReference>
<proteinExistence type="predicted"/>
<keyword evidence="4" id="KW-0677">Repeat</keyword>
<dbReference type="InterPro" id="IPR024569">
    <property type="entry name" value="LutB_C"/>
</dbReference>
<keyword evidence="6" id="KW-0408">Iron</keyword>
<dbReference type="PANTHER" id="PTHR47153">
    <property type="entry name" value="LACTATE UTILIZATION PROTEIN B"/>
    <property type="match status" value="1"/>
</dbReference>
<sequence>MKPAPTHAAAAEEFLKDSERSHWHDETLWHVRSKRDVSAQKIPEWEQLRTLASQIKDHVLSNLDTLLLQFEKNATANGIEVLWAKDAQEHNEHVLRILEDNQVKQLVKSKSILTEECGLNHFLEDKGYDVVDTDLGERIIQFNKQVPSHIVMPAIHLKKKEIGAIFHKHLGTEEGADDPQYLTEAARQHLRQKFIQAHAAITGVNFGIAETGGFVVCTNEGNADMGTHLADIHIACMGIEKLVPRAADLGIFLRLLARSATGQSITNYNSHFHRPRNGKKMYLILVDNGRTKQLGREDFRNSLKCIRCGACMNTCPIYRRSSGFSYNSTVPGPIGSILSPGMDLSKHSTLPFASTLCGSCSDVCPVKINIHEQLYKWRQVITKEGPPQASKKWAMRFGGQVMSKPRLFDLMGKMARKSLSISPRGFVYNSFNAWGKHRELPEVPKESFKDWYRKNRNDDK</sequence>
<dbReference type="OrthoDB" id="9782337at2"/>
<keyword evidence="5" id="KW-0249">Electron transport</keyword>
<gene>
    <name evidence="9" type="ORF">SAMN05192553_10252</name>
</gene>
<dbReference type="GO" id="GO:0051539">
    <property type="term" value="F:4 iron, 4 sulfur cluster binding"/>
    <property type="evidence" value="ECO:0007669"/>
    <property type="project" value="UniProtKB-KW"/>
</dbReference>
<evidence type="ECO:0000256" key="3">
    <source>
        <dbReference type="ARBA" id="ARBA00022723"/>
    </source>
</evidence>
<dbReference type="SUPFAM" id="SSF54862">
    <property type="entry name" value="4Fe-4S ferredoxins"/>
    <property type="match status" value="1"/>
</dbReference>
<evidence type="ECO:0000259" key="8">
    <source>
        <dbReference type="PROSITE" id="PS51379"/>
    </source>
</evidence>
<evidence type="ECO:0000256" key="5">
    <source>
        <dbReference type="ARBA" id="ARBA00022982"/>
    </source>
</evidence>
<keyword evidence="3" id="KW-0479">Metal-binding</keyword>